<sequence length="154" mass="17645">MLLYRLGKQARIRDLSGSGGLYAPARWHTKGTQILYTSEHLSLAKLEVLANASSLPQNYYALTLEIPDDASVRQITVAELPANWQEIPYPQELAEISRLWILEGRYWLLKVPSAQAPSEWNYLLNPLHPDHVRLRIVSVEPHPFDPRLKPLDEQ</sequence>
<accession>A0A5B8A5M7</accession>
<evidence type="ECO:0000259" key="1">
    <source>
        <dbReference type="SMART" id="SM00953"/>
    </source>
</evidence>
<gene>
    <name evidence="2" type="ORF">FHG12_18540</name>
</gene>
<protein>
    <submittedName>
        <fullName evidence="2">RES domain-containing protein</fullName>
    </submittedName>
</protein>
<dbReference type="RefSeq" id="WP_139517205.1">
    <property type="nucleotide sequence ID" value="NZ_CP040896.1"/>
</dbReference>
<dbReference type="InterPro" id="IPR014914">
    <property type="entry name" value="RES_dom"/>
</dbReference>
<organism evidence="2 3">
    <name type="scientific">Hymenobacter jejuensis</name>
    <dbReference type="NCBI Taxonomy" id="2502781"/>
    <lineage>
        <taxon>Bacteria</taxon>
        <taxon>Pseudomonadati</taxon>
        <taxon>Bacteroidota</taxon>
        <taxon>Cytophagia</taxon>
        <taxon>Cytophagales</taxon>
        <taxon>Hymenobacteraceae</taxon>
        <taxon>Hymenobacter</taxon>
    </lineage>
</organism>
<evidence type="ECO:0000313" key="3">
    <source>
        <dbReference type="Proteomes" id="UP000305398"/>
    </source>
</evidence>
<proteinExistence type="predicted"/>
<reference evidence="2 3" key="1">
    <citation type="submission" date="2019-06" db="EMBL/GenBank/DDBJ databases">
        <authorList>
            <person name="Srinivasan S."/>
        </authorList>
    </citation>
    <scope>NUCLEOTIDE SEQUENCE [LARGE SCALE GENOMIC DNA]</scope>
    <source>
        <strain evidence="2 3">17J68-5</strain>
    </source>
</reference>
<dbReference type="EMBL" id="CP040896">
    <property type="protein sequence ID" value="QDA61973.1"/>
    <property type="molecule type" value="Genomic_DNA"/>
</dbReference>
<dbReference type="Pfam" id="PF08808">
    <property type="entry name" value="RES"/>
    <property type="match status" value="1"/>
</dbReference>
<dbReference type="AlphaFoldDB" id="A0A5B8A5M7"/>
<dbReference type="SMART" id="SM00953">
    <property type="entry name" value="RES"/>
    <property type="match status" value="1"/>
</dbReference>
<name>A0A5B8A5M7_9BACT</name>
<dbReference type="Proteomes" id="UP000305398">
    <property type="component" value="Chromosome"/>
</dbReference>
<keyword evidence="3" id="KW-1185">Reference proteome</keyword>
<feature type="domain" description="RES" evidence="1">
    <location>
        <begin position="14"/>
        <end position="138"/>
    </location>
</feature>
<dbReference type="KEGG" id="hyj:FHG12_18540"/>
<evidence type="ECO:0000313" key="2">
    <source>
        <dbReference type="EMBL" id="QDA61973.1"/>
    </source>
</evidence>
<dbReference type="OrthoDB" id="9789501at2"/>